<dbReference type="EMBL" id="JBEDNP010000002">
    <property type="protein sequence ID" value="MEQ3538134.1"/>
    <property type="molecule type" value="Genomic_DNA"/>
</dbReference>
<keyword evidence="3" id="KW-1185">Reference proteome</keyword>
<comment type="caution">
    <text evidence="2">The sequence shown here is derived from an EMBL/GenBank/DDBJ whole genome shotgun (WGS) entry which is preliminary data.</text>
</comment>
<dbReference type="Proteomes" id="UP001464923">
    <property type="component" value="Unassembled WGS sequence"/>
</dbReference>
<evidence type="ECO:0000259" key="1">
    <source>
        <dbReference type="Pfam" id="PF12867"/>
    </source>
</evidence>
<dbReference type="RefSeq" id="WP_345649850.1">
    <property type="nucleotide sequence ID" value="NZ_BAABLY010000062.1"/>
</dbReference>
<reference evidence="2 3" key="1">
    <citation type="submission" date="2024-03" db="EMBL/GenBank/DDBJ databases">
        <title>Draft genome sequence of Pseudonocardia tropica JCM 19149.</title>
        <authorList>
            <person name="Butdee W."/>
            <person name="Duangmal K."/>
        </authorList>
    </citation>
    <scope>NUCLEOTIDE SEQUENCE [LARGE SCALE GENOMIC DNA]</scope>
    <source>
        <strain evidence="2 3">JCM 19149</strain>
    </source>
</reference>
<dbReference type="InterPro" id="IPR024775">
    <property type="entry name" value="DinB-like"/>
</dbReference>
<dbReference type="InterPro" id="IPR034660">
    <property type="entry name" value="DinB/YfiT-like"/>
</dbReference>
<dbReference type="Pfam" id="PF12867">
    <property type="entry name" value="DinB_2"/>
    <property type="match status" value="1"/>
</dbReference>
<gene>
    <name evidence="2" type="ORF">WHI96_04830</name>
</gene>
<evidence type="ECO:0000313" key="3">
    <source>
        <dbReference type="Proteomes" id="UP001464923"/>
    </source>
</evidence>
<dbReference type="SUPFAM" id="SSF109854">
    <property type="entry name" value="DinB/YfiT-like putative metalloenzymes"/>
    <property type="match status" value="1"/>
</dbReference>
<evidence type="ECO:0000313" key="2">
    <source>
        <dbReference type="EMBL" id="MEQ3538134.1"/>
    </source>
</evidence>
<dbReference type="Gene3D" id="1.20.120.450">
    <property type="entry name" value="dinb family like domain"/>
    <property type="match status" value="1"/>
</dbReference>
<sequence>MTTPTTTLDWNAELLAQLTFHWDTLLRPRLAGLTDDEYHREPVPGCWGVRRRGESVTPPGAGSGDWVIDFAFPTPEPPPVTTIAWRFGHLLVGVFAMRSHSHFGGPAVDYHSYAYPGTAAEALDALDAEYARWTAGVAALGAEGLARPCGPAEGPYADAPLATLVLHIHREAIHHGAEIALLRDLYRAG</sequence>
<proteinExistence type="predicted"/>
<feature type="domain" description="DinB-like" evidence="1">
    <location>
        <begin position="17"/>
        <end position="179"/>
    </location>
</feature>
<accession>A0ABV1JQB1</accession>
<organism evidence="2 3">
    <name type="scientific">Pseudonocardia tropica</name>
    <dbReference type="NCBI Taxonomy" id="681289"/>
    <lineage>
        <taxon>Bacteria</taxon>
        <taxon>Bacillati</taxon>
        <taxon>Actinomycetota</taxon>
        <taxon>Actinomycetes</taxon>
        <taxon>Pseudonocardiales</taxon>
        <taxon>Pseudonocardiaceae</taxon>
        <taxon>Pseudonocardia</taxon>
    </lineage>
</organism>
<protein>
    <submittedName>
        <fullName evidence="2">DinB family protein</fullName>
    </submittedName>
</protein>
<name>A0ABV1JQB1_9PSEU</name>